<reference evidence="1" key="1">
    <citation type="journal article" date="2023" name="Plant J.">
        <title>Genome sequences and population genomics provide insights into the demographic history, inbreeding, and mutation load of two 'living fossil' tree species of Dipteronia.</title>
        <authorList>
            <person name="Feng Y."/>
            <person name="Comes H.P."/>
            <person name="Chen J."/>
            <person name="Zhu S."/>
            <person name="Lu R."/>
            <person name="Zhang X."/>
            <person name="Li P."/>
            <person name="Qiu J."/>
            <person name="Olsen K.M."/>
            <person name="Qiu Y."/>
        </authorList>
    </citation>
    <scope>NUCLEOTIDE SEQUENCE</scope>
    <source>
        <strain evidence="1">NBL</strain>
    </source>
</reference>
<name>A0AAE0A1L5_9ROSI</name>
<sequence>MLKSRQGFLYSNLYRPMDSKTKNFQNCFPPVLDVNAKVDTLMTPSGGWDVNLVRQSFCKEDSDAILGIPLSASQADDVLIWHYGKSGVYTVKSGYWLGCSMPEVACSYGREELMSWWKFLWRA</sequence>
<proteinExistence type="predicted"/>
<evidence type="ECO:0000313" key="2">
    <source>
        <dbReference type="Proteomes" id="UP001281410"/>
    </source>
</evidence>
<dbReference type="EMBL" id="JANJYJ010000007">
    <property type="protein sequence ID" value="KAK3198276.1"/>
    <property type="molecule type" value="Genomic_DNA"/>
</dbReference>
<accession>A0AAE0A1L5</accession>
<organism evidence="1 2">
    <name type="scientific">Dipteronia sinensis</name>
    <dbReference type="NCBI Taxonomy" id="43782"/>
    <lineage>
        <taxon>Eukaryota</taxon>
        <taxon>Viridiplantae</taxon>
        <taxon>Streptophyta</taxon>
        <taxon>Embryophyta</taxon>
        <taxon>Tracheophyta</taxon>
        <taxon>Spermatophyta</taxon>
        <taxon>Magnoliopsida</taxon>
        <taxon>eudicotyledons</taxon>
        <taxon>Gunneridae</taxon>
        <taxon>Pentapetalae</taxon>
        <taxon>rosids</taxon>
        <taxon>malvids</taxon>
        <taxon>Sapindales</taxon>
        <taxon>Sapindaceae</taxon>
        <taxon>Hippocastanoideae</taxon>
        <taxon>Acereae</taxon>
        <taxon>Dipteronia</taxon>
    </lineage>
</organism>
<keyword evidence="2" id="KW-1185">Reference proteome</keyword>
<gene>
    <name evidence="1" type="ORF">Dsin_021691</name>
</gene>
<dbReference type="AlphaFoldDB" id="A0AAE0A1L5"/>
<dbReference type="Proteomes" id="UP001281410">
    <property type="component" value="Unassembled WGS sequence"/>
</dbReference>
<comment type="caution">
    <text evidence="1">The sequence shown here is derived from an EMBL/GenBank/DDBJ whole genome shotgun (WGS) entry which is preliminary data.</text>
</comment>
<evidence type="ECO:0000313" key="1">
    <source>
        <dbReference type="EMBL" id="KAK3198276.1"/>
    </source>
</evidence>
<protein>
    <submittedName>
        <fullName evidence="1">Uncharacterized protein</fullName>
    </submittedName>
</protein>